<dbReference type="PANTHER" id="PTHR23359">
    <property type="entry name" value="NUCLEOTIDE KINASE"/>
    <property type="match status" value="1"/>
</dbReference>
<comment type="similarity">
    <text evidence="9">Belongs to the adenylate kinase family.</text>
</comment>
<dbReference type="Pfam" id="PF00406">
    <property type="entry name" value="ADK"/>
    <property type="match status" value="1"/>
</dbReference>
<gene>
    <name evidence="11" type="ORF">BB561_006079</name>
</gene>
<evidence type="ECO:0000256" key="2">
    <source>
        <dbReference type="ARBA" id="ARBA00022679"/>
    </source>
</evidence>
<comment type="catalytic activity">
    <reaction evidence="8">
        <text>UMP + ATP = UDP + ADP</text>
        <dbReference type="Rhea" id="RHEA:24400"/>
        <dbReference type="ChEBI" id="CHEBI:30616"/>
        <dbReference type="ChEBI" id="CHEBI:57865"/>
        <dbReference type="ChEBI" id="CHEBI:58223"/>
        <dbReference type="ChEBI" id="CHEBI:456216"/>
        <dbReference type="EC" id="2.7.4.14"/>
    </reaction>
</comment>
<evidence type="ECO:0000256" key="5">
    <source>
        <dbReference type="ARBA" id="ARBA00022840"/>
    </source>
</evidence>
<keyword evidence="5" id="KW-0067">ATP-binding</keyword>
<dbReference type="Gene3D" id="3.40.50.300">
    <property type="entry name" value="P-loop containing nucleotide triphosphate hydrolases"/>
    <property type="match status" value="1"/>
</dbReference>
<keyword evidence="2 9" id="KW-0808">Transferase</keyword>
<keyword evidence="12" id="KW-1185">Reference proteome</keyword>
<organism evidence="11 12">
    <name type="scientific">Smittium simulii</name>
    <dbReference type="NCBI Taxonomy" id="133385"/>
    <lineage>
        <taxon>Eukaryota</taxon>
        <taxon>Fungi</taxon>
        <taxon>Fungi incertae sedis</taxon>
        <taxon>Zoopagomycota</taxon>
        <taxon>Kickxellomycotina</taxon>
        <taxon>Harpellomycetes</taxon>
        <taxon>Harpellales</taxon>
        <taxon>Legeriomycetaceae</taxon>
        <taxon>Smittium</taxon>
    </lineage>
</organism>
<dbReference type="GO" id="GO:0009123">
    <property type="term" value="P:nucleoside monophosphate metabolic process"/>
    <property type="evidence" value="ECO:0007669"/>
    <property type="project" value="UniProtKB-ARBA"/>
</dbReference>
<evidence type="ECO:0000313" key="12">
    <source>
        <dbReference type="Proteomes" id="UP000245383"/>
    </source>
</evidence>
<name>A0A2T9Y6U3_9FUNG</name>
<comment type="caution">
    <text evidence="11">The sequence shown here is derived from an EMBL/GenBank/DDBJ whole genome shotgun (WGS) entry which is preliminary data.</text>
</comment>
<accession>A0A2T9Y6U3</accession>
<proteinExistence type="inferred from homology"/>
<dbReference type="AlphaFoldDB" id="A0A2T9Y6U3"/>
<dbReference type="PRINTS" id="PR00094">
    <property type="entry name" value="ADENYLTKNASE"/>
</dbReference>
<keyword evidence="1" id="KW-0963">Cytoplasm</keyword>
<dbReference type="InterPro" id="IPR027417">
    <property type="entry name" value="P-loop_NTPase"/>
</dbReference>
<dbReference type="GO" id="GO:0005524">
    <property type="term" value="F:ATP binding"/>
    <property type="evidence" value="ECO:0007669"/>
    <property type="project" value="UniProtKB-KW"/>
</dbReference>
<dbReference type="SUPFAM" id="SSF52540">
    <property type="entry name" value="P-loop containing nucleoside triphosphate hydrolases"/>
    <property type="match status" value="1"/>
</dbReference>
<feature type="compositionally biased region" description="Low complexity" evidence="10">
    <location>
        <begin position="108"/>
        <end position="123"/>
    </location>
</feature>
<dbReference type="Proteomes" id="UP000245383">
    <property type="component" value="Unassembled WGS sequence"/>
</dbReference>
<dbReference type="OrthoDB" id="442176at2759"/>
<dbReference type="GO" id="GO:0006207">
    <property type="term" value="P:'de novo' pyrimidine nucleobase biosynthetic process"/>
    <property type="evidence" value="ECO:0007669"/>
    <property type="project" value="InterPro"/>
</dbReference>
<dbReference type="PROSITE" id="PS00113">
    <property type="entry name" value="ADENYLATE_KINASE"/>
    <property type="match status" value="1"/>
</dbReference>
<dbReference type="NCBIfam" id="TIGR01359">
    <property type="entry name" value="UMP_CMP_kin_fam"/>
    <property type="match status" value="1"/>
</dbReference>
<dbReference type="GO" id="GO:0016776">
    <property type="term" value="F:phosphotransferase activity, phosphate group as acceptor"/>
    <property type="evidence" value="ECO:0007669"/>
    <property type="project" value="InterPro"/>
</dbReference>
<keyword evidence="3" id="KW-0547">Nucleotide-binding</keyword>
<dbReference type="InterPro" id="IPR000850">
    <property type="entry name" value="Adenylat/UMP-CMP_kin"/>
</dbReference>
<evidence type="ECO:0000256" key="7">
    <source>
        <dbReference type="ARBA" id="ARBA00023242"/>
    </source>
</evidence>
<dbReference type="HAMAP" id="MF_00235">
    <property type="entry name" value="Adenylate_kinase_Adk"/>
    <property type="match status" value="1"/>
</dbReference>
<dbReference type="GO" id="GO:0006221">
    <property type="term" value="P:pyrimidine nucleotide biosynthetic process"/>
    <property type="evidence" value="ECO:0007669"/>
    <property type="project" value="UniProtKB-KW"/>
</dbReference>
<keyword evidence="4 9" id="KW-0418">Kinase</keyword>
<dbReference type="CDD" id="cd01428">
    <property type="entry name" value="ADK"/>
    <property type="match status" value="1"/>
</dbReference>
<evidence type="ECO:0000256" key="6">
    <source>
        <dbReference type="ARBA" id="ARBA00022975"/>
    </source>
</evidence>
<evidence type="ECO:0000256" key="4">
    <source>
        <dbReference type="ARBA" id="ARBA00022777"/>
    </source>
</evidence>
<keyword evidence="6" id="KW-0665">Pyrimidine biosynthesis</keyword>
<reference evidence="11 12" key="1">
    <citation type="journal article" date="2018" name="MBio">
        <title>Comparative Genomics Reveals the Core Gene Toolbox for the Fungus-Insect Symbiosis.</title>
        <authorList>
            <person name="Wang Y."/>
            <person name="Stata M."/>
            <person name="Wang W."/>
            <person name="Stajich J.E."/>
            <person name="White M.M."/>
            <person name="Moncalvo J.M."/>
        </authorList>
    </citation>
    <scope>NUCLEOTIDE SEQUENCE [LARGE SCALE GENOMIC DNA]</scope>
    <source>
        <strain evidence="11 12">SWE-8-4</strain>
    </source>
</reference>
<keyword evidence="7" id="KW-0539">Nucleus</keyword>
<evidence type="ECO:0000256" key="3">
    <source>
        <dbReference type="ARBA" id="ARBA00022741"/>
    </source>
</evidence>
<feature type="region of interest" description="Disordered" evidence="10">
    <location>
        <begin position="103"/>
        <end position="126"/>
    </location>
</feature>
<dbReference type="InterPro" id="IPR033690">
    <property type="entry name" value="Adenylat_kinase_CS"/>
</dbReference>
<evidence type="ECO:0000256" key="10">
    <source>
        <dbReference type="SAM" id="MobiDB-lite"/>
    </source>
</evidence>
<dbReference type="EMBL" id="MBFR01000424">
    <property type="protein sequence ID" value="PVU88004.1"/>
    <property type="molecule type" value="Genomic_DNA"/>
</dbReference>
<protein>
    <submittedName>
        <fullName evidence="11">Uncharacterized protein</fullName>
    </submittedName>
</protein>
<sequence>MLPVSLVTRSGFRLNRPQKLGSFFTPLLQANNTLSHSRSISSTSFLLSSLPKKKPAPSNEQQSSSSSRRPSIPAMIAVMSMVIAAAATYRDLMRNRVEQDQLKTQLESNSAPSSSSNDSSQVSEKTVEEAYIMPSERYSPFQIRQFPFSSKKIIFVLGGPGSGKGTNSTKLVEQYNFVHLSAGDLLRAEQNRKDSKVGQLIAKYIVEGTIVPYNITISLLRDAIMDHSDATTFLIDGFPRSLEQAQAFENSITNCELVLFYDCPEAVLFERIMKRSKTSGRTDDNENTLMKRFRVYSQQSYPVIEDYMAKGKVKSISCVGTEDSVYDKTRSAITDLIA</sequence>
<evidence type="ECO:0000313" key="11">
    <source>
        <dbReference type="EMBL" id="PVU88004.1"/>
    </source>
</evidence>
<dbReference type="InterPro" id="IPR006266">
    <property type="entry name" value="UMP_CMP_kinase"/>
</dbReference>
<evidence type="ECO:0000256" key="8">
    <source>
        <dbReference type="ARBA" id="ARBA00048116"/>
    </source>
</evidence>
<dbReference type="GO" id="GO:0019205">
    <property type="term" value="F:nucleobase-containing compound kinase activity"/>
    <property type="evidence" value="ECO:0007669"/>
    <property type="project" value="InterPro"/>
</dbReference>
<evidence type="ECO:0000256" key="9">
    <source>
        <dbReference type="RuleBase" id="RU003330"/>
    </source>
</evidence>
<evidence type="ECO:0000256" key="1">
    <source>
        <dbReference type="ARBA" id="ARBA00022490"/>
    </source>
</evidence>
<feature type="region of interest" description="Disordered" evidence="10">
    <location>
        <begin position="46"/>
        <end position="70"/>
    </location>
</feature>
<dbReference type="STRING" id="133385.A0A2T9Y6U3"/>